<dbReference type="InterPro" id="IPR000473">
    <property type="entry name" value="Ribosomal_bL36"/>
</dbReference>
<accession>A0A7M2TGB0</accession>
<dbReference type="InterPro" id="IPR035977">
    <property type="entry name" value="Ribosomal_bL36_sp"/>
</dbReference>
<dbReference type="NCBIfam" id="NF002021">
    <property type="entry name" value="PRK00831.1"/>
    <property type="match status" value="1"/>
</dbReference>
<comment type="similarity">
    <text evidence="1 5">Belongs to the bacterial ribosomal protein bL36 family.</text>
</comment>
<evidence type="ECO:0000313" key="6">
    <source>
        <dbReference type="EMBL" id="QOV47787.1"/>
    </source>
</evidence>
<dbReference type="GO" id="GO:0003735">
    <property type="term" value="F:structural constituent of ribosome"/>
    <property type="evidence" value="ECO:0007669"/>
    <property type="project" value="InterPro"/>
</dbReference>
<dbReference type="PANTHER" id="PTHR47781">
    <property type="entry name" value="50S RIBOSOMAL PROTEIN L36 2"/>
    <property type="match status" value="1"/>
</dbReference>
<keyword evidence="2 5" id="KW-0689">Ribosomal protein</keyword>
<dbReference type="InterPro" id="IPR047621">
    <property type="entry name" value="Ribosomal_L36_bact"/>
</dbReference>
<evidence type="ECO:0000256" key="4">
    <source>
        <dbReference type="ARBA" id="ARBA00035186"/>
    </source>
</evidence>
<evidence type="ECO:0000313" key="7">
    <source>
        <dbReference type="Proteomes" id="UP000594008"/>
    </source>
</evidence>
<keyword evidence="7" id="KW-1185">Reference proteome</keyword>
<organism evidence="6 7">
    <name type="scientific">Streptomyces chromofuscus</name>
    <dbReference type="NCBI Taxonomy" id="42881"/>
    <lineage>
        <taxon>Bacteria</taxon>
        <taxon>Bacillati</taxon>
        <taxon>Actinomycetota</taxon>
        <taxon>Actinomycetes</taxon>
        <taxon>Kitasatosporales</taxon>
        <taxon>Streptomycetaceae</taxon>
        <taxon>Streptomyces</taxon>
    </lineage>
</organism>
<name>A0A7M2TGB0_STRCW</name>
<gene>
    <name evidence="5 6" type="primary">rpmJ</name>
    <name evidence="6" type="ORF">IPT68_26830</name>
</gene>
<dbReference type="SUPFAM" id="SSF57840">
    <property type="entry name" value="Ribosomal protein L36"/>
    <property type="match status" value="1"/>
</dbReference>
<evidence type="ECO:0000256" key="5">
    <source>
        <dbReference type="HAMAP-Rule" id="MF_00251"/>
    </source>
</evidence>
<keyword evidence="3 5" id="KW-0687">Ribonucleoprotein</keyword>
<protein>
    <recommendedName>
        <fullName evidence="4 5">Large ribosomal subunit protein bL36</fullName>
    </recommendedName>
</protein>
<dbReference type="GO" id="GO:1990904">
    <property type="term" value="C:ribonucleoprotein complex"/>
    <property type="evidence" value="ECO:0007669"/>
    <property type="project" value="UniProtKB-KW"/>
</dbReference>
<dbReference type="RefSeq" id="WP_194074121.1">
    <property type="nucleotide sequence ID" value="NZ_CP063374.1"/>
</dbReference>
<evidence type="ECO:0000256" key="3">
    <source>
        <dbReference type="ARBA" id="ARBA00023274"/>
    </source>
</evidence>
<dbReference type="Pfam" id="PF00444">
    <property type="entry name" value="Ribosomal_L36"/>
    <property type="match status" value="1"/>
</dbReference>
<reference evidence="6 7" key="1">
    <citation type="submission" date="2020-10" db="EMBL/GenBank/DDBJ databases">
        <title>Streptomyces chromofuscus complate genome analysis.</title>
        <authorList>
            <person name="Anwar N."/>
        </authorList>
    </citation>
    <scope>NUCLEOTIDE SEQUENCE [LARGE SCALE GENOMIC DNA]</scope>
    <source>
        <strain evidence="6 7">DSM 40273</strain>
    </source>
</reference>
<evidence type="ECO:0000256" key="2">
    <source>
        <dbReference type="ARBA" id="ARBA00022980"/>
    </source>
</evidence>
<dbReference type="Proteomes" id="UP000594008">
    <property type="component" value="Chromosome"/>
</dbReference>
<proteinExistence type="inferred from homology"/>
<evidence type="ECO:0000256" key="1">
    <source>
        <dbReference type="ARBA" id="ARBA00007645"/>
    </source>
</evidence>
<dbReference type="KEGG" id="schf:IPT68_26830"/>
<dbReference type="HAMAP" id="MF_00251">
    <property type="entry name" value="Ribosomal_bL36"/>
    <property type="match status" value="1"/>
</dbReference>
<dbReference type="GO" id="GO:0006412">
    <property type="term" value="P:translation"/>
    <property type="evidence" value="ECO:0007669"/>
    <property type="project" value="UniProtKB-UniRule"/>
</dbReference>
<dbReference type="AlphaFoldDB" id="A0A7M2TGB0"/>
<dbReference type="EMBL" id="CP063374">
    <property type="protein sequence ID" value="QOV47787.1"/>
    <property type="molecule type" value="Genomic_DNA"/>
</dbReference>
<dbReference type="GO" id="GO:0005840">
    <property type="term" value="C:ribosome"/>
    <property type="evidence" value="ECO:0007669"/>
    <property type="project" value="UniProtKB-KW"/>
</dbReference>
<sequence>MKVRKSLRSLKAKPGAQVVRRRGVTFVINKRDPRFKARQG</sequence>
<dbReference type="PANTHER" id="PTHR47781:SF1">
    <property type="entry name" value="LARGE RIBOSOMAL SUBUNIT PROTEIN BL36B"/>
    <property type="match status" value="1"/>
</dbReference>